<proteinExistence type="predicted"/>
<keyword evidence="1" id="KW-0479">Metal-binding</keyword>
<dbReference type="InterPro" id="IPR011992">
    <property type="entry name" value="EF-hand-dom_pair"/>
</dbReference>
<dbReference type="SUPFAM" id="SSF47473">
    <property type="entry name" value="EF-hand"/>
    <property type="match status" value="1"/>
</dbReference>
<evidence type="ECO:0000313" key="3">
    <source>
        <dbReference type="Ensembl" id="ENSBMSP00010006050.1"/>
    </source>
</evidence>
<dbReference type="AlphaFoldDB" id="A0A8C0CIM4"/>
<dbReference type="PROSITE" id="PS00018">
    <property type="entry name" value="EF_HAND_1"/>
    <property type="match status" value="1"/>
</dbReference>
<dbReference type="GO" id="GO:0046872">
    <property type="term" value="F:metal ion binding"/>
    <property type="evidence" value="ECO:0007669"/>
    <property type="project" value="UniProtKB-KW"/>
</dbReference>
<evidence type="ECO:0000256" key="1">
    <source>
        <dbReference type="ARBA" id="ARBA00022723"/>
    </source>
</evidence>
<evidence type="ECO:0000256" key="2">
    <source>
        <dbReference type="ARBA" id="ARBA00022837"/>
    </source>
</evidence>
<sequence length="92" mass="10438">MLRSLRGFVLPAVTCHTDDDEYFRYKILFQDPDHNGDGVVDIVELQEGLKNWSSSFGLHSEKVSGRENVAPPAQRDARQRVKLFPTRVLGLP</sequence>
<dbReference type="GeneTree" id="ENSGT01090000261028"/>
<accession>A0A8C0CIM4</accession>
<keyword evidence="2" id="KW-0106">Calcium</keyword>
<dbReference type="InterPro" id="IPR018247">
    <property type="entry name" value="EF_Hand_1_Ca_BS"/>
</dbReference>
<evidence type="ECO:0008006" key="4">
    <source>
        <dbReference type="Google" id="ProtNLM"/>
    </source>
</evidence>
<protein>
    <recommendedName>
        <fullName evidence="4">EF-hand domain-containing protein</fullName>
    </recommendedName>
</protein>
<organism evidence="3">
    <name type="scientific">Balaenoptera musculus</name>
    <name type="common">Blue whale</name>
    <dbReference type="NCBI Taxonomy" id="9771"/>
    <lineage>
        <taxon>Eukaryota</taxon>
        <taxon>Metazoa</taxon>
        <taxon>Chordata</taxon>
        <taxon>Craniata</taxon>
        <taxon>Vertebrata</taxon>
        <taxon>Euteleostomi</taxon>
        <taxon>Mammalia</taxon>
        <taxon>Eutheria</taxon>
        <taxon>Laurasiatheria</taxon>
        <taxon>Artiodactyla</taxon>
        <taxon>Whippomorpha</taxon>
        <taxon>Cetacea</taxon>
        <taxon>Mysticeti</taxon>
        <taxon>Balaenopteridae</taxon>
        <taxon>Balaenoptera</taxon>
    </lineage>
</organism>
<name>A0A8C0CIM4_BALMU</name>
<reference evidence="3" key="1">
    <citation type="submission" date="2023-09" db="UniProtKB">
        <authorList>
            <consortium name="Ensembl"/>
        </authorList>
    </citation>
    <scope>IDENTIFICATION</scope>
</reference>
<dbReference type="Ensembl" id="ENSBMST00010006749.1">
    <property type="protein sequence ID" value="ENSBMSP00010006050.1"/>
    <property type="gene ID" value="ENSBMSG00010004529.1"/>
</dbReference>